<dbReference type="InterPro" id="IPR000225">
    <property type="entry name" value="Armadillo"/>
</dbReference>
<reference evidence="4 5" key="1">
    <citation type="submission" date="2016-07" db="EMBL/GenBank/DDBJ databases">
        <title>Pervasive Adenine N6-methylation of Active Genes in Fungi.</title>
        <authorList>
            <consortium name="DOE Joint Genome Institute"/>
            <person name="Mondo S.J."/>
            <person name="Dannebaum R.O."/>
            <person name="Kuo R.C."/>
            <person name="Labutti K."/>
            <person name="Haridas S."/>
            <person name="Kuo A."/>
            <person name="Salamov A."/>
            <person name="Ahrendt S.R."/>
            <person name="Lipzen A."/>
            <person name="Sullivan W."/>
            <person name="Andreopoulos W.B."/>
            <person name="Clum A."/>
            <person name="Lindquist E."/>
            <person name="Daum C."/>
            <person name="Ramamoorthy G.K."/>
            <person name="Gryganskyi A."/>
            <person name="Culley D."/>
            <person name="Magnuson J.K."/>
            <person name="James T.Y."/>
            <person name="O'Malley M.A."/>
            <person name="Stajich J.E."/>
            <person name="Spatafora J.W."/>
            <person name="Visel A."/>
            <person name="Grigoriev I.V."/>
        </authorList>
    </citation>
    <scope>NUCLEOTIDE SEQUENCE [LARGE SCALE GENOMIC DNA]</scope>
    <source>
        <strain evidence="4 5">ATCC 12442</strain>
    </source>
</reference>
<accession>A0A1Y1VZ69</accession>
<name>A0A1Y1VZ69_9FUNG</name>
<dbReference type="GO" id="GO:0051082">
    <property type="term" value="F:unfolded protein binding"/>
    <property type="evidence" value="ECO:0007669"/>
    <property type="project" value="TreeGrafter"/>
</dbReference>
<dbReference type="SUPFAM" id="SSF48371">
    <property type="entry name" value="ARM repeat"/>
    <property type="match status" value="1"/>
</dbReference>
<keyword evidence="5" id="KW-1185">Reference proteome</keyword>
<comment type="caution">
    <text evidence="4">The sequence shown here is derived from an EMBL/GenBank/DDBJ whole genome shotgun (WGS) entry which is preliminary data.</text>
</comment>
<dbReference type="PANTHER" id="PTHR13347">
    <property type="entry name" value="HEAT REPEAT-CONTAINING PROTEIN 3"/>
    <property type="match status" value="1"/>
</dbReference>
<dbReference type="OrthoDB" id="288703at2759"/>
<dbReference type="GO" id="GO:0006606">
    <property type="term" value="P:protein import into nucleus"/>
    <property type="evidence" value="ECO:0007669"/>
    <property type="project" value="TreeGrafter"/>
</dbReference>
<dbReference type="InterPro" id="IPR016024">
    <property type="entry name" value="ARM-type_fold"/>
</dbReference>
<evidence type="ECO:0000313" key="4">
    <source>
        <dbReference type="EMBL" id="ORX66553.1"/>
    </source>
</evidence>
<comment type="similarity">
    <text evidence="1">Belongs to the nuclear import and ribosome assembly adapter family.</text>
</comment>
<dbReference type="GO" id="GO:0042273">
    <property type="term" value="P:ribosomal large subunit biogenesis"/>
    <property type="evidence" value="ECO:0007669"/>
    <property type="project" value="TreeGrafter"/>
</dbReference>
<dbReference type="EMBL" id="MCFD01000015">
    <property type="protein sequence ID" value="ORX66553.1"/>
    <property type="molecule type" value="Genomic_DNA"/>
</dbReference>
<evidence type="ECO:0000256" key="1">
    <source>
        <dbReference type="ARBA" id="ARBA00049983"/>
    </source>
</evidence>
<dbReference type="PANTHER" id="PTHR13347:SF1">
    <property type="entry name" value="HEAT REPEAT-CONTAINING PROTEIN 3"/>
    <property type="match status" value="1"/>
</dbReference>
<evidence type="ECO:0000256" key="3">
    <source>
        <dbReference type="SAM" id="MobiDB-lite"/>
    </source>
</evidence>
<dbReference type="SMART" id="SM00185">
    <property type="entry name" value="ARM"/>
    <property type="match status" value="2"/>
</dbReference>
<dbReference type="GeneID" id="63808585"/>
<feature type="repeat" description="ARM" evidence="2">
    <location>
        <begin position="75"/>
        <end position="103"/>
    </location>
</feature>
<dbReference type="STRING" id="61395.A0A1Y1VZ69"/>
<evidence type="ECO:0000313" key="5">
    <source>
        <dbReference type="Proteomes" id="UP000193922"/>
    </source>
</evidence>
<protein>
    <recommendedName>
        <fullName evidence="6">ARM repeat-containing protein</fullName>
    </recommendedName>
</protein>
<evidence type="ECO:0000256" key="2">
    <source>
        <dbReference type="PROSITE-ProRule" id="PRU00259"/>
    </source>
</evidence>
<organism evidence="4 5">
    <name type="scientific">Linderina pennispora</name>
    <dbReference type="NCBI Taxonomy" id="61395"/>
    <lineage>
        <taxon>Eukaryota</taxon>
        <taxon>Fungi</taxon>
        <taxon>Fungi incertae sedis</taxon>
        <taxon>Zoopagomycota</taxon>
        <taxon>Kickxellomycotina</taxon>
        <taxon>Kickxellomycetes</taxon>
        <taxon>Kickxellales</taxon>
        <taxon>Kickxellaceae</taxon>
        <taxon>Linderina</taxon>
    </lineage>
</organism>
<feature type="compositionally biased region" description="Basic and acidic residues" evidence="3">
    <location>
        <begin position="381"/>
        <end position="390"/>
    </location>
</feature>
<dbReference type="Pfam" id="PF00514">
    <property type="entry name" value="Arm"/>
    <property type="match status" value="1"/>
</dbReference>
<proteinExistence type="inferred from homology"/>
<feature type="region of interest" description="Disordered" evidence="3">
    <location>
        <begin position="374"/>
        <end position="428"/>
    </location>
</feature>
<dbReference type="Proteomes" id="UP000193922">
    <property type="component" value="Unassembled WGS sequence"/>
</dbReference>
<dbReference type="PROSITE" id="PS50176">
    <property type="entry name" value="ARM_REPEAT"/>
    <property type="match status" value="1"/>
</dbReference>
<sequence>MGKAPKRTFKERANPINAVSVQGAVTTVQSKEEVPVLLKKLNSPEVNERVWAAASASNLLASDDSNVRRLLLANNAISLLIERLSDDSADVVVQVAGALRNLAAVDQGAAEEMVRSNVFMAIHSVIPRLAKSIDDILKQNEAGQKLDMEERKVVFLTADNLISVLWALCETVPSSLKTINDMGVTPFLVSFFNVVDKLPTSLVQTAGQFLYTLSDSNKHAHGALLAQTNAAPNMFKILAAESVENTTPEGLAVVRILAGGILLNIKPMAIDKIMAERMGTDEDGIEEKLKPWEDLSRNLLQVISQFMSLDLNETAGHAAEAIRGLISKQAEAVANGAESASESAHEIQLDNISTRLGHLQLALELAANIFTDEGAEEAEEANPKPKKENDDLLGEDSDADLEMDDGEDNSEDEIDDVDFGNNDEEDFDEGDMVDILADEGTLANKADEVVENSILGLFIRHDCAAATKAC</sequence>
<dbReference type="InterPro" id="IPR011989">
    <property type="entry name" value="ARM-like"/>
</dbReference>
<dbReference type="RefSeq" id="XP_040740541.1">
    <property type="nucleotide sequence ID" value="XM_040891937.1"/>
</dbReference>
<dbReference type="Gene3D" id="1.25.10.10">
    <property type="entry name" value="Leucine-rich Repeat Variant"/>
    <property type="match status" value="1"/>
</dbReference>
<gene>
    <name evidence="4" type="ORF">DL89DRAFT_64794</name>
</gene>
<feature type="compositionally biased region" description="Acidic residues" evidence="3">
    <location>
        <begin position="391"/>
        <end position="428"/>
    </location>
</feature>
<dbReference type="AlphaFoldDB" id="A0A1Y1VZ69"/>
<evidence type="ECO:0008006" key="6">
    <source>
        <dbReference type="Google" id="ProtNLM"/>
    </source>
</evidence>
<dbReference type="InterPro" id="IPR052616">
    <property type="entry name" value="SYO1-like"/>
</dbReference>